<dbReference type="OrthoDB" id="342399at2"/>
<feature type="domain" description="Response regulatory" evidence="10">
    <location>
        <begin position="17"/>
        <end position="134"/>
    </location>
</feature>
<keyword evidence="6" id="KW-0238">DNA-binding</keyword>
<evidence type="ECO:0000259" key="9">
    <source>
        <dbReference type="PROSITE" id="PS01124"/>
    </source>
</evidence>
<sequence length="527" mass="61460">MEGKRRGELVATSELCRTLIVDDELLIRQGIKHYIDWEKEGFQIVGEASNGQEALELIEKVAPHIVMTDIMMPIMDGEELTRIVKEKYPQMEIIILSSFSEYDYVRSTFQNGVVDYILKPKLDAEGLLTVLRTAAKRIPQFQDTVKQINENLSIEQKLGRLVCGYDVCLEEEEMVKEFPYSHFYLLGAALKNSRSNNIHLVKKELENEFNKSFSSGTYYQLSTDQSCILFVLNIKPCSDHRVIEFAQSLARLMGEAKFAVSNVFEDIYQIEEIYKELLKLFQYHFYIVGKSVLTEKTLPELPSQRDPFNLEWFTNEFKHRKFESAFSYLTSYASALSKCYTMDIFEYKSFLGNSIFNIIILLGNMDLDVKELDKEKYTYFKWIEEASSAEDTLQILNRFIKLANHCITAAHNQPDNFNIKKMLEYIKNHYNEPLSLTEVAKQFHFSPSYLSSYFSLHNKEGFNEYLNRIRIEEASKLLIQNAASISQISAMVGYSDHSYFCKVFKKVQGMSPSQYKRKKMIDKRWKR</sequence>
<dbReference type="PATRIC" id="fig|157838.3.peg.2615"/>
<dbReference type="InterPro" id="IPR009057">
    <property type="entry name" value="Homeodomain-like_sf"/>
</dbReference>
<evidence type="ECO:0000256" key="2">
    <source>
        <dbReference type="ARBA" id="ARBA00022490"/>
    </source>
</evidence>
<dbReference type="GO" id="GO:0043565">
    <property type="term" value="F:sequence-specific DNA binding"/>
    <property type="evidence" value="ECO:0007669"/>
    <property type="project" value="InterPro"/>
</dbReference>
<evidence type="ECO:0000313" key="12">
    <source>
        <dbReference type="Proteomes" id="UP000051888"/>
    </source>
</evidence>
<evidence type="ECO:0000256" key="6">
    <source>
        <dbReference type="ARBA" id="ARBA00023125"/>
    </source>
</evidence>
<keyword evidence="3 8" id="KW-0597">Phosphoprotein</keyword>
<dbReference type="EMBL" id="LJJC01000004">
    <property type="protein sequence ID" value="KQL54126.1"/>
    <property type="molecule type" value="Genomic_DNA"/>
</dbReference>
<dbReference type="InterPro" id="IPR001789">
    <property type="entry name" value="Sig_transdc_resp-reg_receiver"/>
</dbReference>
<evidence type="ECO:0000256" key="8">
    <source>
        <dbReference type="PROSITE-ProRule" id="PRU00169"/>
    </source>
</evidence>
<dbReference type="SMART" id="SM00342">
    <property type="entry name" value="HTH_ARAC"/>
    <property type="match status" value="1"/>
</dbReference>
<dbReference type="GO" id="GO:0000160">
    <property type="term" value="P:phosphorelay signal transduction system"/>
    <property type="evidence" value="ECO:0007669"/>
    <property type="project" value="UniProtKB-KW"/>
</dbReference>
<dbReference type="CDD" id="cd17536">
    <property type="entry name" value="REC_YesN-like"/>
    <property type="match status" value="1"/>
</dbReference>
<dbReference type="PROSITE" id="PS00041">
    <property type="entry name" value="HTH_ARAC_FAMILY_1"/>
    <property type="match status" value="1"/>
</dbReference>
<proteinExistence type="predicted"/>
<keyword evidence="2" id="KW-0963">Cytoplasm</keyword>
<dbReference type="InterPro" id="IPR011006">
    <property type="entry name" value="CheY-like_superfamily"/>
</dbReference>
<dbReference type="Gene3D" id="3.40.50.2300">
    <property type="match status" value="1"/>
</dbReference>
<dbReference type="InterPro" id="IPR018060">
    <property type="entry name" value="HTH_AraC"/>
</dbReference>
<dbReference type="PROSITE" id="PS50110">
    <property type="entry name" value="RESPONSE_REGULATORY"/>
    <property type="match status" value="1"/>
</dbReference>
<dbReference type="SUPFAM" id="SSF46689">
    <property type="entry name" value="Homeodomain-like"/>
    <property type="match status" value="2"/>
</dbReference>
<feature type="modified residue" description="4-aspartylphosphate" evidence="8">
    <location>
        <position position="69"/>
    </location>
</feature>
<dbReference type="InterPro" id="IPR018062">
    <property type="entry name" value="HTH_AraC-typ_CS"/>
</dbReference>
<comment type="subcellular location">
    <subcellularLocation>
        <location evidence="1">Cytoplasm</location>
    </subcellularLocation>
</comment>
<keyword evidence="5" id="KW-0805">Transcription regulation</keyword>
<dbReference type="SUPFAM" id="SSF52172">
    <property type="entry name" value="CheY-like"/>
    <property type="match status" value="1"/>
</dbReference>
<reference evidence="11 12" key="1">
    <citation type="submission" date="2015-09" db="EMBL/GenBank/DDBJ databases">
        <title>Genome sequencing project for genomic taxonomy and phylogenomics of Bacillus-like bacteria.</title>
        <authorList>
            <person name="Liu B."/>
            <person name="Wang J."/>
            <person name="Zhu Y."/>
            <person name="Liu G."/>
            <person name="Chen Q."/>
            <person name="Chen Z."/>
            <person name="Lan J."/>
            <person name="Che J."/>
            <person name="Ge C."/>
            <person name="Shi H."/>
            <person name="Pan Z."/>
            <person name="Liu X."/>
        </authorList>
    </citation>
    <scope>NUCLEOTIDE SEQUENCE [LARGE SCALE GENOMIC DNA]</scope>
    <source>
        <strain evidence="11 12">LMG 18435</strain>
    </source>
</reference>
<dbReference type="SMART" id="SM00448">
    <property type="entry name" value="REC"/>
    <property type="match status" value="1"/>
</dbReference>
<feature type="domain" description="HTH araC/xylS-type" evidence="9">
    <location>
        <begin position="420"/>
        <end position="518"/>
    </location>
</feature>
<gene>
    <name evidence="11" type="ORF">AN964_11880</name>
</gene>
<comment type="caution">
    <text evidence="11">The sequence shown here is derived from an EMBL/GenBank/DDBJ whole genome shotgun (WGS) entry which is preliminary data.</text>
</comment>
<evidence type="ECO:0000256" key="4">
    <source>
        <dbReference type="ARBA" id="ARBA00023012"/>
    </source>
</evidence>
<evidence type="ECO:0000259" key="10">
    <source>
        <dbReference type="PROSITE" id="PS50110"/>
    </source>
</evidence>
<keyword evidence="7" id="KW-0804">Transcription</keyword>
<dbReference type="PANTHER" id="PTHR42713:SF3">
    <property type="entry name" value="TRANSCRIPTIONAL REGULATORY PROTEIN HPTR"/>
    <property type="match status" value="1"/>
</dbReference>
<dbReference type="PANTHER" id="PTHR42713">
    <property type="entry name" value="HISTIDINE KINASE-RELATED"/>
    <property type="match status" value="1"/>
</dbReference>
<evidence type="ECO:0000256" key="1">
    <source>
        <dbReference type="ARBA" id="ARBA00004496"/>
    </source>
</evidence>
<dbReference type="PROSITE" id="PS01124">
    <property type="entry name" value="HTH_ARAC_FAMILY_2"/>
    <property type="match status" value="1"/>
</dbReference>
<keyword evidence="4" id="KW-0902">Two-component regulatory system</keyword>
<name>A0A0Q3TJJ0_9BACI</name>
<dbReference type="Pfam" id="PF00072">
    <property type="entry name" value="Response_reg"/>
    <property type="match status" value="1"/>
</dbReference>
<dbReference type="InterPro" id="IPR020449">
    <property type="entry name" value="Tscrpt_reg_AraC-type_HTH"/>
</dbReference>
<dbReference type="InterPro" id="IPR051552">
    <property type="entry name" value="HptR"/>
</dbReference>
<protein>
    <submittedName>
        <fullName evidence="11">Uncharacterized protein</fullName>
    </submittedName>
</protein>
<dbReference type="PRINTS" id="PR00032">
    <property type="entry name" value="HTHARAC"/>
</dbReference>
<accession>A0A0Q3TJJ0</accession>
<organism evidence="11 12">
    <name type="scientific">Heyndrickxia shackletonii</name>
    <dbReference type="NCBI Taxonomy" id="157838"/>
    <lineage>
        <taxon>Bacteria</taxon>
        <taxon>Bacillati</taxon>
        <taxon>Bacillota</taxon>
        <taxon>Bacilli</taxon>
        <taxon>Bacillales</taxon>
        <taxon>Bacillaceae</taxon>
        <taxon>Heyndrickxia</taxon>
    </lineage>
</organism>
<dbReference type="Pfam" id="PF12833">
    <property type="entry name" value="HTH_18"/>
    <property type="match status" value="1"/>
</dbReference>
<dbReference type="AlphaFoldDB" id="A0A0Q3TJJ0"/>
<evidence type="ECO:0000313" key="11">
    <source>
        <dbReference type="EMBL" id="KQL54126.1"/>
    </source>
</evidence>
<dbReference type="GO" id="GO:0005737">
    <property type="term" value="C:cytoplasm"/>
    <property type="evidence" value="ECO:0007669"/>
    <property type="project" value="UniProtKB-SubCell"/>
</dbReference>
<dbReference type="STRING" id="157838.AN964_11880"/>
<dbReference type="GO" id="GO:0003700">
    <property type="term" value="F:DNA-binding transcription factor activity"/>
    <property type="evidence" value="ECO:0007669"/>
    <property type="project" value="InterPro"/>
</dbReference>
<evidence type="ECO:0000256" key="5">
    <source>
        <dbReference type="ARBA" id="ARBA00023015"/>
    </source>
</evidence>
<keyword evidence="12" id="KW-1185">Reference proteome</keyword>
<dbReference type="Gene3D" id="1.10.10.60">
    <property type="entry name" value="Homeodomain-like"/>
    <property type="match status" value="2"/>
</dbReference>
<evidence type="ECO:0000256" key="3">
    <source>
        <dbReference type="ARBA" id="ARBA00022553"/>
    </source>
</evidence>
<evidence type="ECO:0000256" key="7">
    <source>
        <dbReference type="ARBA" id="ARBA00023163"/>
    </source>
</evidence>
<dbReference type="Proteomes" id="UP000051888">
    <property type="component" value="Unassembled WGS sequence"/>
</dbReference>